<dbReference type="InterPro" id="IPR008969">
    <property type="entry name" value="CarboxyPept-like_regulatory"/>
</dbReference>
<dbReference type="InterPro" id="IPR000531">
    <property type="entry name" value="Beta-barrel_TonB"/>
</dbReference>
<dbReference type="PROSITE" id="PS52016">
    <property type="entry name" value="TONB_DEPENDENT_REC_3"/>
    <property type="match status" value="1"/>
</dbReference>
<keyword evidence="7 8" id="KW-0998">Cell outer membrane</keyword>
<dbReference type="OrthoDB" id="9768177at2"/>
<accession>A0A176TEF9</accession>
<keyword evidence="3 8" id="KW-1134">Transmembrane beta strand</keyword>
<feature type="domain" description="TonB-dependent receptor-like beta-barrel" evidence="11">
    <location>
        <begin position="452"/>
        <end position="937"/>
    </location>
</feature>
<dbReference type="Gene3D" id="2.40.170.20">
    <property type="entry name" value="TonB-dependent receptor, beta-barrel domain"/>
    <property type="match status" value="1"/>
</dbReference>
<evidence type="ECO:0000313" key="14">
    <source>
        <dbReference type="Proteomes" id="UP000076923"/>
    </source>
</evidence>
<feature type="domain" description="TonB-dependent receptor plug" evidence="12">
    <location>
        <begin position="117"/>
        <end position="216"/>
    </location>
</feature>
<comment type="similarity">
    <text evidence="8 9">Belongs to the TonB-dependent receptor family.</text>
</comment>
<comment type="caution">
    <text evidence="13">The sequence shown here is derived from an EMBL/GenBank/DDBJ whole genome shotgun (WGS) entry which is preliminary data.</text>
</comment>
<keyword evidence="2 8" id="KW-0813">Transport</keyword>
<evidence type="ECO:0000256" key="2">
    <source>
        <dbReference type="ARBA" id="ARBA00022448"/>
    </source>
</evidence>
<dbReference type="Pfam" id="PF07715">
    <property type="entry name" value="Plug"/>
    <property type="match status" value="1"/>
</dbReference>
<dbReference type="InterPro" id="IPR023996">
    <property type="entry name" value="TonB-dep_OMP_SusC/RagA"/>
</dbReference>
<feature type="signal peptide" evidence="10">
    <location>
        <begin position="1"/>
        <end position="23"/>
    </location>
</feature>
<reference evidence="13 14" key="1">
    <citation type="submission" date="2016-02" db="EMBL/GenBank/DDBJ databases">
        <title>Draft genome sequence of Polaribacter atrinae KACC17473.</title>
        <authorList>
            <person name="Shin S.-K."/>
            <person name="Yi H."/>
        </authorList>
    </citation>
    <scope>NUCLEOTIDE SEQUENCE [LARGE SCALE GENOMIC DNA]</scope>
    <source>
        <strain evidence="13 14">KACC 17473</strain>
    </source>
</reference>
<dbReference type="NCBIfam" id="TIGR04056">
    <property type="entry name" value="OMP_RagA_SusC"/>
    <property type="match status" value="1"/>
</dbReference>
<dbReference type="Gene3D" id="2.60.40.1120">
    <property type="entry name" value="Carboxypeptidase-like, regulatory domain"/>
    <property type="match status" value="1"/>
</dbReference>
<dbReference type="RefSeq" id="WP_068448474.1">
    <property type="nucleotide sequence ID" value="NZ_CP150660.1"/>
</dbReference>
<keyword evidence="5 9" id="KW-0798">TonB box</keyword>
<feature type="chain" id="PRO_5008049857" evidence="10">
    <location>
        <begin position="24"/>
        <end position="1053"/>
    </location>
</feature>
<proteinExistence type="inferred from homology"/>
<sequence length="1053" mass="117470">MKHKFLSKFLILMSLFLGTVAFSQQVLTGKIIDETGALLPEASVQIVKDNKWTTTDFDGNFKIAFKDAKSILRVEFLGYQSQDIVIGNRTNITITMLPEVNALSEVIVTALGIKREQKKVGYATQRVDASTIKEVVAPNAAGLITGKVTGLTVSNPTGLFQAPSFTLRGKSPLIVVDGIPVSTDFYDISPDDIVDITVLKGTSASALYGYRGGNGAIQITTSKGQKSDGLEITVSHNTMVSAGFTVFPETQNEYGNGSNGQYEFWDGQDGGISDGDMIWGPKFEPGVKIAQWNSPIKDNVSGEVTPWWGDVSGTKYDDKSRYSRVPIAWEYHNNLKDFLRTGIINTTSFSVSNSSKNGSYRLSGNYKSHTGRVPNTNLKTGGLTFNSTTKLSDKLTLDSKLAYNKVFSPNYPRHGYGPKNHMYTILIWMGDDVNGQELNEHRYIPGQEGYRQANYNYAWYNNVYFAAHELNQRYDSNVLNGQLKLNYQITDDFSVQAMGSAVMKDRFEDRESPKSYLNYGDPRDGDYKTWNTNSVDVDYNLLMTYDKEITDKFSLSANAGASSEYHKYQQEYNATDGIIVPELYSLNNTKGNIKGATDFSERSVNSLYGMLELDFDNKLFLTFTGRTDKHSTLPTDNNSLFYPSVSLSTIVSEWIELPESINYLKAFGSWAQVKRSLSAYQINSYYDNAGTFDGSPELSYSGSLVNPDIEGSLTTNVELGLSAGFLNNRIGLDFAYYNAIDENSIIDLPISLGSGFSSRKENAHQFTTNGFEVSVRATPIKNVDFRWDVLANWSKKVQRLTRLDEGAEQYNSLRLNDRTDAYYATVWEKSADGELILDANTGMPTKNPYEQNIGNKNPDFRFGLENTFKYKGFSLKVGIDGVWGGLMRSLTVEKMWWGGKHPNSTEYRDAEYANGIGTVYVPTGVNVTGGSVQRDLNGNVTSDTRTYATHTSPVSWQAWSQNYPYRAQVTEEESETFANVFDRSYLKLRTVALSYDLTNVLKVKGIKQINASVNGYNLFILKKADIIDPDYGNDDNLQDPSTRYLGLGLTFKF</sequence>
<dbReference type="Pfam" id="PF13715">
    <property type="entry name" value="CarbopepD_reg_2"/>
    <property type="match status" value="1"/>
</dbReference>
<evidence type="ECO:0000256" key="5">
    <source>
        <dbReference type="ARBA" id="ARBA00023077"/>
    </source>
</evidence>
<evidence type="ECO:0000256" key="8">
    <source>
        <dbReference type="PROSITE-ProRule" id="PRU01360"/>
    </source>
</evidence>
<dbReference type="SUPFAM" id="SSF56935">
    <property type="entry name" value="Porins"/>
    <property type="match status" value="1"/>
</dbReference>
<keyword evidence="14" id="KW-1185">Reference proteome</keyword>
<dbReference type="InterPro" id="IPR036942">
    <property type="entry name" value="Beta-barrel_TonB_sf"/>
</dbReference>
<dbReference type="SUPFAM" id="SSF49464">
    <property type="entry name" value="Carboxypeptidase regulatory domain-like"/>
    <property type="match status" value="1"/>
</dbReference>
<organism evidence="13 14">
    <name type="scientific">Polaribacter atrinae</name>
    <dbReference type="NCBI Taxonomy" id="1333662"/>
    <lineage>
        <taxon>Bacteria</taxon>
        <taxon>Pseudomonadati</taxon>
        <taxon>Bacteroidota</taxon>
        <taxon>Flavobacteriia</taxon>
        <taxon>Flavobacteriales</taxon>
        <taxon>Flavobacteriaceae</taxon>
    </lineage>
</organism>
<evidence type="ECO:0000256" key="7">
    <source>
        <dbReference type="ARBA" id="ARBA00023237"/>
    </source>
</evidence>
<evidence type="ECO:0000256" key="6">
    <source>
        <dbReference type="ARBA" id="ARBA00023136"/>
    </source>
</evidence>
<evidence type="ECO:0000313" key="13">
    <source>
        <dbReference type="EMBL" id="OAD46149.1"/>
    </source>
</evidence>
<evidence type="ECO:0000256" key="4">
    <source>
        <dbReference type="ARBA" id="ARBA00022692"/>
    </source>
</evidence>
<evidence type="ECO:0000256" key="9">
    <source>
        <dbReference type="RuleBase" id="RU003357"/>
    </source>
</evidence>
<keyword evidence="10" id="KW-0732">Signal</keyword>
<evidence type="ECO:0000256" key="1">
    <source>
        <dbReference type="ARBA" id="ARBA00004571"/>
    </source>
</evidence>
<protein>
    <submittedName>
        <fullName evidence="13">SusC/RagA family TonB-linked outer membrane protein</fullName>
    </submittedName>
</protein>
<dbReference type="InterPro" id="IPR037066">
    <property type="entry name" value="Plug_dom_sf"/>
</dbReference>
<gene>
    <name evidence="13" type="ORF">LPB303_04330</name>
</gene>
<keyword evidence="4 8" id="KW-0812">Transmembrane</keyword>
<evidence type="ECO:0000259" key="11">
    <source>
        <dbReference type="Pfam" id="PF00593"/>
    </source>
</evidence>
<evidence type="ECO:0000256" key="3">
    <source>
        <dbReference type="ARBA" id="ARBA00022452"/>
    </source>
</evidence>
<dbReference type="InterPro" id="IPR012910">
    <property type="entry name" value="Plug_dom"/>
</dbReference>
<comment type="subcellular location">
    <subcellularLocation>
        <location evidence="1 8">Cell outer membrane</location>
        <topology evidence="1 8">Multi-pass membrane protein</topology>
    </subcellularLocation>
</comment>
<dbReference type="InterPro" id="IPR039426">
    <property type="entry name" value="TonB-dep_rcpt-like"/>
</dbReference>
<dbReference type="Pfam" id="PF00593">
    <property type="entry name" value="TonB_dep_Rec_b-barrel"/>
    <property type="match status" value="1"/>
</dbReference>
<dbReference type="Gene3D" id="2.170.130.10">
    <property type="entry name" value="TonB-dependent receptor, plug domain"/>
    <property type="match status" value="1"/>
</dbReference>
<evidence type="ECO:0000256" key="10">
    <source>
        <dbReference type="SAM" id="SignalP"/>
    </source>
</evidence>
<evidence type="ECO:0000259" key="12">
    <source>
        <dbReference type="Pfam" id="PF07715"/>
    </source>
</evidence>
<dbReference type="Proteomes" id="UP000076923">
    <property type="component" value="Unassembled WGS sequence"/>
</dbReference>
<dbReference type="STRING" id="1333662.LPB303_04330"/>
<dbReference type="GO" id="GO:0009279">
    <property type="term" value="C:cell outer membrane"/>
    <property type="evidence" value="ECO:0007669"/>
    <property type="project" value="UniProtKB-SubCell"/>
</dbReference>
<dbReference type="EMBL" id="LVWE01000005">
    <property type="protein sequence ID" value="OAD46149.1"/>
    <property type="molecule type" value="Genomic_DNA"/>
</dbReference>
<dbReference type="AlphaFoldDB" id="A0A176TEF9"/>
<name>A0A176TEF9_9FLAO</name>
<keyword evidence="6 8" id="KW-0472">Membrane</keyword>